<protein>
    <submittedName>
        <fullName evidence="1">Uncharacterized protein</fullName>
    </submittedName>
</protein>
<name>A0AA36D340_9BILA</name>
<organism evidence="1 2">
    <name type="scientific">Mesorhabditis spiculigera</name>
    <dbReference type="NCBI Taxonomy" id="96644"/>
    <lineage>
        <taxon>Eukaryota</taxon>
        <taxon>Metazoa</taxon>
        <taxon>Ecdysozoa</taxon>
        <taxon>Nematoda</taxon>
        <taxon>Chromadorea</taxon>
        <taxon>Rhabditida</taxon>
        <taxon>Rhabditina</taxon>
        <taxon>Rhabditomorpha</taxon>
        <taxon>Rhabditoidea</taxon>
        <taxon>Rhabditidae</taxon>
        <taxon>Mesorhabditinae</taxon>
        <taxon>Mesorhabditis</taxon>
    </lineage>
</organism>
<dbReference type="EMBL" id="CATQJA010002655">
    <property type="protein sequence ID" value="CAJ0578888.1"/>
    <property type="molecule type" value="Genomic_DNA"/>
</dbReference>
<evidence type="ECO:0000313" key="1">
    <source>
        <dbReference type="EMBL" id="CAJ0578888.1"/>
    </source>
</evidence>
<gene>
    <name evidence="1" type="ORF">MSPICULIGERA_LOCUS17126</name>
</gene>
<feature type="non-terminal residue" evidence="1">
    <location>
        <position position="66"/>
    </location>
</feature>
<accession>A0AA36D340</accession>
<comment type="caution">
    <text evidence="1">The sequence shown here is derived from an EMBL/GenBank/DDBJ whole genome shotgun (WGS) entry which is preliminary data.</text>
</comment>
<sequence length="66" mass="7677">MNLQRLSLRAKKRQQRRAVQSEYVDAPLNAFPPTWRSIAQRNPSYLSATLLHKDTLRTSPRVSSRL</sequence>
<reference evidence="1" key="1">
    <citation type="submission" date="2023-06" db="EMBL/GenBank/DDBJ databases">
        <authorList>
            <person name="Delattre M."/>
        </authorList>
    </citation>
    <scope>NUCLEOTIDE SEQUENCE</scope>
    <source>
        <strain evidence="1">AF72</strain>
    </source>
</reference>
<dbReference type="AlphaFoldDB" id="A0AA36D340"/>
<keyword evidence="2" id="KW-1185">Reference proteome</keyword>
<proteinExistence type="predicted"/>
<dbReference type="Proteomes" id="UP001177023">
    <property type="component" value="Unassembled WGS sequence"/>
</dbReference>
<evidence type="ECO:0000313" key="2">
    <source>
        <dbReference type="Proteomes" id="UP001177023"/>
    </source>
</evidence>